<evidence type="ECO:0000313" key="1">
    <source>
        <dbReference type="EMBL" id="KAH1120684.1"/>
    </source>
</evidence>
<comment type="caution">
    <text evidence="1">The sequence shown here is derived from an EMBL/GenBank/DDBJ whole genome shotgun (WGS) entry which is preliminary data.</text>
</comment>
<keyword evidence="2" id="KW-1185">Reference proteome</keyword>
<protein>
    <submittedName>
        <fullName evidence="1">Uncharacterized protein</fullName>
    </submittedName>
</protein>
<evidence type="ECO:0000313" key="2">
    <source>
        <dbReference type="Proteomes" id="UP000828251"/>
    </source>
</evidence>
<sequence>MGEYCVLRTGVHDLRDQSNELIMPYLDVTKFGSTILIRTFELRGDLIFILIERWRWRSTHFICCVGNAPSPWKMSHYNLGSQLTDMQSWVQEIFKTLSSSATEWEKMCAAQAYIL</sequence>
<name>A0A9D3WAC1_9ROSI</name>
<organism evidence="1 2">
    <name type="scientific">Gossypium stocksii</name>
    <dbReference type="NCBI Taxonomy" id="47602"/>
    <lineage>
        <taxon>Eukaryota</taxon>
        <taxon>Viridiplantae</taxon>
        <taxon>Streptophyta</taxon>
        <taxon>Embryophyta</taxon>
        <taxon>Tracheophyta</taxon>
        <taxon>Spermatophyta</taxon>
        <taxon>Magnoliopsida</taxon>
        <taxon>eudicotyledons</taxon>
        <taxon>Gunneridae</taxon>
        <taxon>Pentapetalae</taxon>
        <taxon>rosids</taxon>
        <taxon>malvids</taxon>
        <taxon>Malvales</taxon>
        <taxon>Malvaceae</taxon>
        <taxon>Malvoideae</taxon>
        <taxon>Gossypium</taxon>
    </lineage>
</organism>
<accession>A0A9D3WAC1</accession>
<dbReference type="EMBL" id="JAIQCV010000002">
    <property type="protein sequence ID" value="KAH1120684.1"/>
    <property type="molecule type" value="Genomic_DNA"/>
</dbReference>
<gene>
    <name evidence="1" type="ORF">J1N35_003844</name>
</gene>
<dbReference type="Proteomes" id="UP000828251">
    <property type="component" value="Unassembled WGS sequence"/>
</dbReference>
<proteinExistence type="predicted"/>
<reference evidence="1 2" key="1">
    <citation type="journal article" date="2021" name="Plant Biotechnol. J.">
        <title>Multi-omics assisted identification of the key and species-specific regulatory components of drought-tolerant mechanisms in Gossypium stocksii.</title>
        <authorList>
            <person name="Yu D."/>
            <person name="Ke L."/>
            <person name="Zhang D."/>
            <person name="Wu Y."/>
            <person name="Sun Y."/>
            <person name="Mei J."/>
            <person name="Sun J."/>
            <person name="Sun Y."/>
        </authorList>
    </citation>
    <scope>NUCLEOTIDE SEQUENCE [LARGE SCALE GENOMIC DNA]</scope>
    <source>
        <strain evidence="2">cv. E1</strain>
        <tissue evidence="1">Leaf</tissue>
    </source>
</reference>
<dbReference type="AlphaFoldDB" id="A0A9D3WAC1"/>